<dbReference type="PANTHER" id="PTHR23517:SF2">
    <property type="entry name" value="MULTIDRUG RESISTANCE PROTEIN MDTH"/>
    <property type="match status" value="1"/>
</dbReference>
<protein>
    <submittedName>
        <fullName evidence="9">MFS transporter</fullName>
    </submittedName>
</protein>
<feature type="transmembrane region" description="Helical" evidence="7">
    <location>
        <begin position="372"/>
        <end position="392"/>
    </location>
</feature>
<proteinExistence type="predicted"/>
<feature type="transmembrane region" description="Helical" evidence="7">
    <location>
        <begin position="340"/>
        <end position="360"/>
    </location>
</feature>
<keyword evidence="4 7" id="KW-0812">Transmembrane</keyword>
<feature type="transmembrane region" description="Helical" evidence="7">
    <location>
        <begin position="262"/>
        <end position="284"/>
    </location>
</feature>
<dbReference type="Gene3D" id="1.20.1250.20">
    <property type="entry name" value="MFS general substrate transporter like domains"/>
    <property type="match status" value="1"/>
</dbReference>
<evidence type="ECO:0000259" key="8">
    <source>
        <dbReference type="PROSITE" id="PS50850"/>
    </source>
</evidence>
<feature type="domain" description="Major facilitator superfamily (MFS) profile" evidence="8">
    <location>
        <begin position="1"/>
        <end position="396"/>
    </location>
</feature>
<dbReference type="InterPro" id="IPR011701">
    <property type="entry name" value="MFS"/>
</dbReference>
<dbReference type="PRINTS" id="PR01035">
    <property type="entry name" value="TCRTETA"/>
</dbReference>
<dbReference type="InterPro" id="IPR001958">
    <property type="entry name" value="Tet-R_TetA/multi-R_MdtG-like"/>
</dbReference>
<keyword evidence="2" id="KW-0813">Transport</keyword>
<dbReference type="EMBL" id="VCKZ01000004">
    <property type="protein sequence ID" value="TMR42275.1"/>
    <property type="molecule type" value="Genomic_DNA"/>
</dbReference>
<sequence>MVNQLTINLGFYMLMPYLADHLSSDLGFAAWLVGLTLGVRNLSQQGMFLIGGSLADRLGYKPMILTGLVLRTVGFVLLGIADALPLLLLASALTGLAGAFFNPAVRAYLAREAGERKVEAFAAFNVFYQLGILVGPLIGLLLGGIAFQLTCMVAAGLFAVLAVAQAKALPARRGTRAGAGGSVVRDWRTALANRAFVLFSLAMIGSYVLNFQVYLGLPIEVRRVTGGELGVTLLFVVSGGLAVLGQVRITSWVKGRWTSAQALVRGLALMGLSFLPMGLAAVLVPATASLPDGPAGYAVAIAPILLSTALLTLATMVTYPFEMATIAALGGDELVGTYYGLYNTMSGIGIALGNMLTGAALDAGRAIGMPSLPWLALAVVGIACALAIRTLARAGRLTPIRERPRDRVTASG</sequence>
<dbReference type="GO" id="GO:0005886">
    <property type="term" value="C:plasma membrane"/>
    <property type="evidence" value="ECO:0007669"/>
    <property type="project" value="UniProtKB-SubCell"/>
</dbReference>
<dbReference type="Proteomes" id="UP000305238">
    <property type="component" value="Unassembled WGS sequence"/>
</dbReference>
<evidence type="ECO:0000256" key="4">
    <source>
        <dbReference type="ARBA" id="ARBA00022692"/>
    </source>
</evidence>
<keyword evidence="3" id="KW-1003">Cell membrane</keyword>
<feature type="transmembrane region" description="Helical" evidence="7">
    <location>
        <begin position="296"/>
        <end position="319"/>
    </location>
</feature>
<dbReference type="Pfam" id="PF07690">
    <property type="entry name" value="MFS_1"/>
    <property type="match status" value="1"/>
</dbReference>
<dbReference type="SUPFAM" id="SSF103473">
    <property type="entry name" value="MFS general substrate transporter"/>
    <property type="match status" value="1"/>
</dbReference>
<feature type="transmembrane region" description="Helical" evidence="7">
    <location>
        <begin position="195"/>
        <end position="217"/>
    </location>
</feature>
<comment type="caution">
    <text evidence="9">The sequence shown here is derived from an EMBL/GenBank/DDBJ whole genome shotgun (WGS) entry which is preliminary data.</text>
</comment>
<dbReference type="PANTHER" id="PTHR23517">
    <property type="entry name" value="RESISTANCE PROTEIN MDTM, PUTATIVE-RELATED-RELATED"/>
    <property type="match status" value="1"/>
</dbReference>
<keyword evidence="6 7" id="KW-0472">Membrane</keyword>
<organism evidence="9 10">
    <name type="scientific">Actinomadura geliboluensis</name>
    <dbReference type="NCBI Taxonomy" id="882440"/>
    <lineage>
        <taxon>Bacteria</taxon>
        <taxon>Bacillati</taxon>
        <taxon>Actinomycetota</taxon>
        <taxon>Actinomycetes</taxon>
        <taxon>Streptosporangiales</taxon>
        <taxon>Thermomonosporaceae</taxon>
        <taxon>Actinomadura</taxon>
    </lineage>
</organism>
<evidence type="ECO:0000256" key="2">
    <source>
        <dbReference type="ARBA" id="ARBA00022448"/>
    </source>
</evidence>
<evidence type="ECO:0000313" key="10">
    <source>
        <dbReference type="Proteomes" id="UP000305238"/>
    </source>
</evidence>
<gene>
    <name evidence="9" type="ORF">ETD96_01330</name>
</gene>
<dbReference type="GO" id="GO:0022857">
    <property type="term" value="F:transmembrane transporter activity"/>
    <property type="evidence" value="ECO:0007669"/>
    <property type="project" value="InterPro"/>
</dbReference>
<dbReference type="InterPro" id="IPR050171">
    <property type="entry name" value="MFS_Transporters"/>
</dbReference>
<keyword evidence="5 7" id="KW-1133">Transmembrane helix</keyword>
<evidence type="ECO:0000256" key="3">
    <source>
        <dbReference type="ARBA" id="ARBA00022475"/>
    </source>
</evidence>
<keyword evidence="10" id="KW-1185">Reference proteome</keyword>
<feature type="transmembrane region" description="Helical" evidence="7">
    <location>
        <begin position="63"/>
        <end position="81"/>
    </location>
</feature>
<dbReference type="InterPro" id="IPR036259">
    <property type="entry name" value="MFS_trans_sf"/>
</dbReference>
<feature type="transmembrane region" description="Helical" evidence="7">
    <location>
        <begin position="87"/>
        <end position="109"/>
    </location>
</feature>
<reference evidence="9 10" key="1">
    <citation type="submission" date="2019-05" db="EMBL/GenBank/DDBJ databases">
        <title>Draft genome sequence of Actinomadura geliboluensis A8036.</title>
        <authorList>
            <person name="Saricaoglu S."/>
            <person name="Isik K."/>
        </authorList>
    </citation>
    <scope>NUCLEOTIDE SEQUENCE [LARGE SCALE GENOMIC DNA]</scope>
    <source>
        <strain evidence="9 10">A8036</strain>
    </source>
</reference>
<dbReference type="OrthoDB" id="3285778at2"/>
<dbReference type="InterPro" id="IPR020846">
    <property type="entry name" value="MFS_dom"/>
</dbReference>
<feature type="transmembrane region" description="Helical" evidence="7">
    <location>
        <begin position="145"/>
        <end position="164"/>
    </location>
</feature>
<evidence type="ECO:0000256" key="5">
    <source>
        <dbReference type="ARBA" id="ARBA00022989"/>
    </source>
</evidence>
<feature type="transmembrane region" description="Helical" evidence="7">
    <location>
        <begin position="22"/>
        <end position="42"/>
    </location>
</feature>
<feature type="transmembrane region" description="Helical" evidence="7">
    <location>
        <begin position="121"/>
        <end position="139"/>
    </location>
</feature>
<accession>A0A5S4HAJ8</accession>
<evidence type="ECO:0000256" key="7">
    <source>
        <dbReference type="SAM" id="Phobius"/>
    </source>
</evidence>
<feature type="transmembrane region" description="Helical" evidence="7">
    <location>
        <begin position="229"/>
        <end position="250"/>
    </location>
</feature>
<evidence type="ECO:0000256" key="6">
    <source>
        <dbReference type="ARBA" id="ARBA00023136"/>
    </source>
</evidence>
<evidence type="ECO:0000313" key="9">
    <source>
        <dbReference type="EMBL" id="TMR42275.1"/>
    </source>
</evidence>
<dbReference type="AlphaFoldDB" id="A0A5S4HAJ8"/>
<evidence type="ECO:0000256" key="1">
    <source>
        <dbReference type="ARBA" id="ARBA00004651"/>
    </source>
</evidence>
<name>A0A5S4HAJ8_9ACTN</name>
<dbReference type="PROSITE" id="PS50850">
    <property type="entry name" value="MFS"/>
    <property type="match status" value="1"/>
</dbReference>
<comment type="subcellular location">
    <subcellularLocation>
        <location evidence="1">Cell membrane</location>
        <topology evidence="1">Multi-pass membrane protein</topology>
    </subcellularLocation>
</comment>